<dbReference type="OrthoDB" id="3830421at2"/>
<sequence>MSTRVVKTLRNAGKSWTPDDVETLEKLAAEDKPVRVIALLMGRTALAVQAKALQEHILLKRQSRSAQARIPR</sequence>
<reference evidence="1 2" key="1">
    <citation type="submission" date="2017-02" db="EMBL/GenBank/DDBJ databases">
        <title>Genome sequence of the nitrite-oxidizing bacterium Nitrobacter vulgaris strain Ab1.</title>
        <authorList>
            <person name="Mellbye B.L."/>
            <person name="Davis E.W."/>
            <person name="Spieck E."/>
            <person name="Chang J.H."/>
            <person name="Bottomley P.J."/>
            <person name="Sayavedra-Soto L.A."/>
        </authorList>
    </citation>
    <scope>NUCLEOTIDE SEQUENCE [LARGE SCALE GENOMIC DNA]</scope>
    <source>
        <strain evidence="1 2">Ab1</strain>
    </source>
</reference>
<dbReference type="RefSeq" id="WP_079446557.1">
    <property type="nucleotide sequence ID" value="NZ_JAVDPZ010000016.1"/>
</dbReference>
<gene>
    <name evidence="1" type="ORF">B2M20_08165</name>
</gene>
<accession>A0A1V4HZ36</accession>
<evidence type="ECO:0000313" key="2">
    <source>
        <dbReference type="Proteomes" id="UP000189940"/>
    </source>
</evidence>
<dbReference type="EMBL" id="MWPQ01000036">
    <property type="protein sequence ID" value="OPH83248.1"/>
    <property type="molecule type" value="Genomic_DNA"/>
</dbReference>
<keyword evidence="2" id="KW-1185">Reference proteome</keyword>
<organism evidence="1 2">
    <name type="scientific">Nitrobacter vulgaris</name>
    <dbReference type="NCBI Taxonomy" id="29421"/>
    <lineage>
        <taxon>Bacteria</taxon>
        <taxon>Pseudomonadati</taxon>
        <taxon>Pseudomonadota</taxon>
        <taxon>Alphaproteobacteria</taxon>
        <taxon>Hyphomicrobiales</taxon>
        <taxon>Nitrobacteraceae</taxon>
        <taxon>Nitrobacter</taxon>
    </lineage>
</organism>
<dbReference type="Proteomes" id="UP000189940">
    <property type="component" value="Unassembled WGS sequence"/>
</dbReference>
<dbReference type="AlphaFoldDB" id="A0A1V4HZ36"/>
<proteinExistence type="predicted"/>
<comment type="caution">
    <text evidence="1">The sequence shown here is derived from an EMBL/GenBank/DDBJ whole genome shotgun (WGS) entry which is preliminary data.</text>
</comment>
<name>A0A1V4HZ36_NITVU</name>
<evidence type="ECO:0000313" key="1">
    <source>
        <dbReference type="EMBL" id="OPH83248.1"/>
    </source>
</evidence>
<protein>
    <submittedName>
        <fullName evidence="1">Uncharacterized protein</fullName>
    </submittedName>
</protein>
<dbReference type="STRING" id="29421.B2M20_08165"/>